<protein>
    <submittedName>
        <fullName evidence="7">Cobalt ECF transporter T component CbiQ</fullName>
    </submittedName>
</protein>
<feature type="transmembrane region" description="Helical" evidence="6">
    <location>
        <begin position="20"/>
        <end position="38"/>
    </location>
</feature>
<feature type="transmembrane region" description="Helical" evidence="6">
    <location>
        <begin position="44"/>
        <end position="63"/>
    </location>
</feature>
<dbReference type="Pfam" id="PF02361">
    <property type="entry name" value="CbiQ"/>
    <property type="match status" value="1"/>
</dbReference>
<dbReference type="GO" id="GO:0043190">
    <property type="term" value="C:ATP-binding cassette (ABC) transporter complex"/>
    <property type="evidence" value="ECO:0007669"/>
    <property type="project" value="InterPro"/>
</dbReference>
<evidence type="ECO:0000256" key="2">
    <source>
        <dbReference type="ARBA" id="ARBA00022475"/>
    </source>
</evidence>
<dbReference type="InterPro" id="IPR003339">
    <property type="entry name" value="ABC/ECF_trnsptr_transmembrane"/>
</dbReference>
<accession>A0A848L3H0</accession>
<dbReference type="Proteomes" id="UP000550729">
    <property type="component" value="Unassembled WGS sequence"/>
</dbReference>
<evidence type="ECO:0000256" key="1">
    <source>
        <dbReference type="ARBA" id="ARBA00004651"/>
    </source>
</evidence>
<feature type="transmembrane region" description="Helical" evidence="6">
    <location>
        <begin position="108"/>
        <end position="127"/>
    </location>
</feature>
<reference evidence="7 8" key="1">
    <citation type="submission" date="2020-04" db="EMBL/GenBank/DDBJ databases">
        <title>Gordonia sp. nov. TBRC 11910.</title>
        <authorList>
            <person name="Suriyachadkun C."/>
        </authorList>
    </citation>
    <scope>NUCLEOTIDE SEQUENCE [LARGE SCALE GENOMIC DNA]</scope>
    <source>
        <strain evidence="7 8">TBRC 11910</strain>
    </source>
</reference>
<keyword evidence="2" id="KW-1003">Cell membrane</keyword>
<evidence type="ECO:0000313" key="7">
    <source>
        <dbReference type="EMBL" id="NMO04982.1"/>
    </source>
</evidence>
<evidence type="ECO:0000256" key="4">
    <source>
        <dbReference type="ARBA" id="ARBA00022989"/>
    </source>
</evidence>
<feature type="transmembrane region" description="Helical" evidence="6">
    <location>
        <begin position="234"/>
        <end position="254"/>
    </location>
</feature>
<dbReference type="AlphaFoldDB" id="A0A848L3H0"/>
<dbReference type="PANTHER" id="PTHR34857:SF2">
    <property type="entry name" value="SLL0384 PROTEIN"/>
    <property type="match status" value="1"/>
</dbReference>
<evidence type="ECO:0000256" key="3">
    <source>
        <dbReference type="ARBA" id="ARBA00022692"/>
    </source>
</evidence>
<gene>
    <name evidence="7" type="primary">cbiQ</name>
    <name evidence="7" type="ORF">HH308_27550</name>
</gene>
<keyword evidence="8" id="KW-1185">Reference proteome</keyword>
<feature type="transmembrane region" description="Helical" evidence="6">
    <location>
        <begin position="139"/>
        <end position="159"/>
    </location>
</feature>
<dbReference type="InterPro" id="IPR012809">
    <property type="entry name" value="ECF_CbiQ"/>
</dbReference>
<feature type="transmembrane region" description="Helical" evidence="6">
    <location>
        <begin position="72"/>
        <end position="88"/>
    </location>
</feature>
<evidence type="ECO:0000313" key="8">
    <source>
        <dbReference type="Proteomes" id="UP000550729"/>
    </source>
</evidence>
<sequence length="255" mass="26816">MSGVHADRLYVAGQTVVHRLPAEVKLAALVLFVFAVVATPRDVVWPYAGFAAVLAALCALARLGPRMMMPRMMIEAPFVVLAVLLPIAGTGERTQVLGMSLSVAGLHAAWGILIKGTLGVTAALIFAATTPTTMLPIALSRLGVPATVTPVMVMMLRYLDLLADEVRRTHIARLSRGDSPRLLHQAGAIAKGVGALFVRAYERGERVHLAMASRGFSGAMPAVLGPARATAAQWGAALVPVVAAVGITLCAWMIR</sequence>
<name>A0A848L3H0_9ACTN</name>
<dbReference type="PANTHER" id="PTHR34857">
    <property type="entry name" value="SLL0384 PROTEIN"/>
    <property type="match status" value="1"/>
</dbReference>
<dbReference type="EMBL" id="JABBNB010000046">
    <property type="protein sequence ID" value="NMO04982.1"/>
    <property type="molecule type" value="Genomic_DNA"/>
</dbReference>
<keyword evidence="3 6" id="KW-0812">Transmembrane</keyword>
<organism evidence="7 8">
    <name type="scientific">Gordonia asplenii</name>
    <dbReference type="NCBI Taxonomy" id="2725283"/>
    <lineage>
        <taxon>Bacteria</taxon>
        <taxon>Bacillati</taxon>
        <taxon>Actinomycetota</taxon>
        <taxon>Actinomycetes</taxon>
        <taxon>Mycobacteriales</taxon>
        <taxon>Gordoniaceae</taxon>
        <taxon>Gordonia</taxon>
    </lineage>
</organism>
<evidence type="ECO:0000256" key="5">
    <source>
        <dbReference type="ARBA" id="ARBA00023136"/>
    </source>
</evidence>
<dbReference type="CDD" id="cd16914">
    <property type="entry name" value="EcfT"/>
    <property type="match status" value="1"/>
</dbReference>
<dbReference type="RefSeq" id="WP_170197488.1">
    <property type="nucleotide sequence ID" value="NZ_JABBNB010000046.1"/>
</dbReference>
<comment type="subcellular location">
    <subcellularLocation>
        <location evidence="1">Cell membrane</location>
        <topology evidence="1">Multi-pass membrane protein</topology>
    </subcellularLocation>
</comment>
<proteinExistence type="predicted"/>
<keyword evidence="5 6" id="KW-0472">Membrane</keyword>
<dbReference type="InterPro" id="IPR051611">
    <property type="entry name" value="ECF_transporter_component"/>
</dbReference>
<keyword evidence="4 6" id="KW-1133">Transmembrane helix</keyword>
<comment type="caution">
    <text evidence="7">The sequence shown here is derived from an EMBL/GenBank/DDBJ whole genome shotgun (WGS) entry which is preliminary data.</text>
</comment>
<dbReference type="NCBIfam" id="TIGR02454">
    <property type="entry name" value="ECF_T_CbiQ"/>
    <property type="match status" value="1"/>
</dbReference>
<dbReference type="GO" id="GO:0006824">
    <property type="term" value="P:cobalt ion transport"/>
    <property type="evidence" value="ECO:0007669"/>
    <property type="project" value="InterPro"/>
</dbReference>
<evidence type="ECO:0000256" key="6">
    <source>
        <dbReference type="SAM" id="Phobius"/>
    </source>
</evidence>